<comment type="caution">
    <text evidence="3">The sequence shown here is derived from an EMBL/GenBank/DDBJ whole genome shotgun (WGS) entry which is preliminary data.</text>
</comment>
<keyword evidence="4" id="KW-1185">Reference proteome</keyword>
<dbReference type="AlphaFoldDB" id="A0AAU9ME40"/>
<evidence type="ECO:0000313" key="3">
    <source>
        <dbReference type="EMBL" id="CAH1424792.1"/>
    </source>
</evidence>
<name>A0AAU9ME40_9ASTR</name>
<sequence length="285" mass="31382">MHELELLNDHESLELLSRHAFGSKTTMEDFKELAVQLAQYCGGSPLALTVLGSSLFVDVWEKDNMIEDWRNTFNLLKGDLDCKIQGCENLFEVQGFFKSVPLAKLEEADLGHMKWIKEYHDPKVNLTDDGELKLEYYKSYKKEEEVIDGDLSEFEPTTGCYYLCCRDFFKSTTPDWLTPTTSRGSEAGPSSSRGSGATAAQPLPPPATTTQPPPPPPPKAAQPPPPPPPAAQPPPPPQGASLVPRRRAPIDGSGRRQYSKGIVKMSLMRKIPGVGSSTENPIVLD</sequence>
<organism evidence="3 4">
    <name type="scientific">Lactuca virosa</name>
    <dbReference type="NCBI Taxonomy" id="75947"/>
    <lineage>
        <taxon>Eukaryota</taxon>
        <taxon>Viridiplantae</taxon>
        <taxon>Streptophyta</taxon>
        <taxon>Embryophyta</taxon>
        <taxon>Tracheophyta</taxon>
        <taxon>Spermatophyta</taxon>
        <taxon>Magnoliopsida</taxon>
        <taxon>eudicotyledons</taxon>
        <taxon>Gunneridae</taxon>
        <taxon>Pentapetalae</taxon>
        <taxon>asterids</taxon>
        <taxon>campanulids</taxon>
        <taxon>Asterales</taxon>
        <taxon>Asteraceae</taxon>
        <taxon>Cichorioideae</taxon>
        <taxon>Cichorieae</taxon>
        <taxon>Lactucinae</taxon>
        <taxon>Lactuca</taxon>
    </lineage>
</organism>
<evidence type="ECO:0000313" key="4">
    <source>
        <dbReference type="Proteomes" id="UP001157418"/>
    </source>
</evidence>
<dbReference type="GO" id="GO:0043531">
    <property type="term" value="F:ADP binding"/>
    <property type="evidence" value="ECO:0007669"/>
    <property type="project" value="InterPro"/>
</dbReference>
<dbReference type="Proteomes" id="UP001157418">
    <property type="component" value="Unassembled WGS sequence"/>
</dbReference>
<dbReference type="InterPro" id="IPR027417">
    <property type="entry name" value="P-loop_NTPase"/>
</dbReference>
<accession>A0AAU9ME40</accession>
<feature type="region of interest" description="Disordered" evidence="2">
    <location>
        <begin position="175"/>
        <end position="285"/>
    </location>
</feature>
<reference evidence="3 4" key="1">
    <citation type="submission" date="2022-01" db="EMBL/GenBank/DDBJ databases">
        <authorList>
            <person name="Xiong W."/>
            <person name="Schranz E."/>
        </authorList>
    </citation>
    <scope>NUCLEOTIDE SEQUENCE [LARGE SCALE GENOMIC DNA]</scope>
</reference>
<evidence type="ECO:0000256" key="1">
    <source>
        <dbReference type="ARBA" id="ARBA00022614"/>
    </source>
</evidence>
<feature type="compositionally biased region" description="Polar residues" evidence="2">
    <location>
        <begin position="175"/>
        <end position="195"/>
    </location>
</feature>
<dbReference type="InterPro" id="IPR042197">
    <property type="entry name" value="Apaf_helical"/>
</dbReference>
<keyword evidence="1" id="KW-0433">Leucine-rich repeat</keyword>
<evidence type="ECO:0000256" key="2">
    <source>
        <dbReference type="SAM" id="MobiDB-lite"/>
    </source>
</evidence>
<proteinExistence type="predicted"/>
<feature type="compositionally biased region" description="Polar residues" evidence="2">
    <location>
        <begin position="275"/>
        <end position="285"/>
    </location>
</feature>
<dbReference type="EMBL" id="CAKMRJ010001907">
    <property type="protein sequence ID" value="CAH1424792.1"/>
    <property type="molecule type" value="Genomic_DNA"/>
</dbReference>
<protein>
    <submittedName>
        <fullName evidence="3">Uncharacterized protein</fullName>
    </submittedName>
</protein>
<dbReference type="SUPFAM" id="SSF52540">
    <property type="entry name" value="P-loop containing nucleoside triphosphate hydrolases"/>
    <property type="match status" value="1"/>
</dbReference>
<feature type="compositionally biased region" description="Pro residues" evidence="2">
    <location>
        <begin position="202"/>
        <end position="238"/>
    </location>
</feature>
<dbReference type="Gene3D" id="1.10.8.430">
    <property type="entry name" value="Helical domain of apoptotic protease-activating factors"/>
    <property type="match status" value="1"/>
</dbReference>
<gene>
    <name evidence="3" type="ORF">LVIROSA_LOCUS11972</name>
</gene>